<keyword evidence="5" id="KW-0966">Cell projection</keyword>
<dbReference type="GO" id="GO:0003755">
    <property type="term" value="F:peptidyl-prolyl cis-trans isomerase activity"/>
    <property type="evidence" value="ECO:0007669"/>
    <property type="project" value="InterPro"/>
</dbReference>
<dbReference type="PROSITE" id="PS51381">
    <property type="entry name" value="C2_B9"/>
    <property type="match status" value="1"/>
</dbReference>
<dbReference type="Pfam" id="PF07162">
    <property type="entry name" value="B9-C2"/>
    <property type="match status" value="1"/>
</dbReference>
<dbReference type="PRINTS" id="PR00153">
    <property type="entry name" value="CSAPPISMRASE"/>
</dbReference>
<feature type="region of interest" description="Disordered" evidence="6">
    <location>
        <begin position="211"/>
        <end position="231"/>
    </location>
</feature>
<evidence type="ECO:0000259" key="7">
    <source>
        <dbReference type="PROSITE" id="PS50072"/>
    </source>
</evidence>
<evidence type="ECO:0000313" key="8">
    <source>
        <dbReference type="EMBL" id="KAA0157253.1"/>
    </source>
</evidence>
<dbReference type="PROSITE" id="PS50072">
    <property type="entry name" value="CSA_PPIASE_2"/>
    <property type="match status" value="1"/>
</dbReference>
<evidence type="ECO:0000256" key="1">
    <source>
        <dbReference type="ARBA" id="ARBA00004120"/>
    </source>
</evidence>
<proteinExistence type="predicted"/>
<dbReference type="GO" id="GO:0005929">
    <property type="term" value="C:cilium"/>
    <property type="evidence" value="ECO:0007669"/>
    <property type="project" value="UniProtKB-ARBA"/>
</dbReference>
<dbReference type="Pfam" id="PF00160">
    <property type="entry name" value="Pro_isomerase"/>
    <property type="match status" value="1"/>
</dbReference>
<dbReference type="InterPro" id="IPR002130">
    <property type="entry name" value="Cyclophilin-type_PPIase_dom"/>
</dbReference>
<dbReference type="EMBL" id="VLTN01000002">
    <property type="protein sequence ID" value="KAA0157253.1"/>
    <property type="molecule type" value="Genomic_DNA"/>
</dbReference>
<reference evidence="8 9" key="1">
    <citation type="submission" date="2019-07" db="EMBL/GenBank/DDBJ databases">
        <title>Genomes of Cafeteria roenbergensis.</title>
        <authorList>
            <person name="Fischer M.G."/>
            <person name="Hackl T."/>
            <person name="Roman M."/>
        </authorList>
    </citation>
    <scope>NUCLEOTIDE SEQUENCE [LARGE SCALE GENOMIC DNA]</scope>
    <source>
        <strain evidence="8 9">BVI</strain>
    </source>
</reference>
<name>A0A5A8CVR1_CAFRO</name>
<evidence type="ECO:0000256" key="2">
    <source>
        <dbReference type="ARBA" id="ARBA00022490"/>
    </source>
</evidence>
<dbReference type="GO" id="GO:0016018">
    <property type="term" value="F:cyclosporin A binding"/>
    <property type="evidence" value="ECO:0007669"/>
    <property type="project" value="TreeGrafter"/>
</dbReference>
<evidence type="ECO:0000256" key="5">
    <source>
        <dbReference type="ARBA" id="ARBA00023273"/>
    </source>
</evidence>
<keyword evidence="4" id="KW-0206">Cytoskeleton</keyword>
<dbReference type="Proteomes" id="UP000323011">
    <property type="component" value="Unassembled WGS sequence"/>
</dbReference>
<sequence length="710" mass="74455">MPQVYITGTISAASGFDAGSLFCRWRVEHDLRSWRLVSGEPEGQTQAAEVDGEGIALWDHPIDLHLSATDVIGWPSLVLEVWRHESSTARNEQTGVALFRFPSVPGEHLREVGAWRPRGTAWEGFVAALGGPKPSLKSAEGAFTVNADRSDLTTVTAGTVIVECRIAVREMAGSGMVLQPMTGAEVKLVGDAIAGAYSAARKGGRYIDEEPDTAGAVGADEASSGPSAARGYAGSRELIGGASATDSSQTSGSFAASHVFLTVEVASTAREPRAVGEGRVIIELRDDVVPVTCENFRRLCTGEAGSSRQAAGRDLHYQGCDFFRIVPGFVASCGDVLGLGGKGNEAALRPGETLAKPGGLFKDESFALAHDSAGVVSMANAGPNSNGSQFFITLAPAPQLDGRHVAFGKVVRGLELVQRLASSLPLRDFKPQGWTATVKLSGIFRGALPPSGVPMSAWEPLETFEPAPAIVDASALRVLDTRRLATSAGCLIQVRGRGGQRRWTAEPGPPQADCVVASVEDPLLAEVLPRGARLVRGAPDLEALDKAGALRLGYAAADDILLGIEAEPLSAIPPERWAADERWTVTFFADSPTSPSTCLSRTAVAAARERGCSLLWHFSPMQSFAAPVALADNSMLQEAEARFVGTELGIECADDALWSVSAVSAGPDGNPSPITVGHVIKIRNDAVSRSSRHPSSSSGSSLRTRTGPPG</sequence>
<keyword evidence="2" id="KW-0963">Cytoplasm</keyword>
<dbReference type="InterPro" id="IPR010796">
    <property type="entry name" value="C2_B9-type_dom"/>
</dbReference>
<comment type="caution">
    <text evidence="8">The sequence shown here is derived from an EMBL/GenBank/DDBJ whole genome shotgun (WGS) entry which is preliminary data.</text>
</comment>
<evidence type="ECO:0000256" key="3">
    <source>
        <dbReference type="ARBA" id="ARBA00022794"/>
    </source>
</evidence>
<organism evidence="8 9">
    <name type="scientific">Cafeteria roenbergensis</name>
    <name type="common">Marine flagellate</name>
    <dbReference type="NCBI Taxonomy" id="33653"/>
    <lineage>
        <taxon>Eukaryota</taxon>
        <taxon>Sar</taxon>
        <taxon>Stramenopiles</taxon>
        <taxon>Bigyra</taxon>
        <taxon>Opalozoa</taxon>
        <taxon>Bicosoecida</taxon>
        <taxon>Cafeteriaceae</taxon>
        <taxon>Cafeteria</taxon>
    </lineage>
</organism>
<feature type="domain" description="PPIase cyclophilin-type" evidence="7">
    <location>
        <begin position="278"/>
        <end position="431"/>
    </location>
</feature>
<dbReference type="SUPFAM" id="SSF50891">
    <property type="entry name" value="Cyclophilin-like"/>
    <property type="match status" value="1"/>
</dbReference>
<gene>
    <name evidence="8" type="ORF">FNF29_00605</name>
</gene>
<dbReference type="PANTHER" id="PTHR11071:SF561">
    <property type="entry name" value="PEPTIDYL-PROLYL CIS-TRANS ISOMERASE D-RELATED"/>
    <property type="match status" value="1"/>
</dbReference>
<dbReference type="InterPro" id="IPR029000">
    <property type="entry name" value="Cyclophilin-like_dom_sf"/>
</dbReference>
<dbReference type="GO" id="GO:0030030">
    <property type="term" value="P:cell projection organization"/>
    <property type="evidence" value="ECO:0007669"/>
    <property type="project" value="UniProtKB-KW"/>
</dbReference>
<evidence type="ECO:0000313" key="9">
    <source>
        <dbReference type="Proteomes" id="UP000323011"/>
    </source>
</evidence>
<dbReference type="GO" id="GO:0006457">
    <property type="term" value="P:protein folding"/>
    <property type="evidence" value="ECO:0007669"/>
    <property type="project" value="TreeGrafter"/>
</dbReference>
<dbReference type="PANTHER" id="PTHR11071">
    <property type="entry name" value="PEPTIDYL-PROLYL CIS-TRANS ISOMERASE"/>
    <property type="match status" value="1"/>
</dbReference>
<dbReference type="Gene3D" id="2.40.100.10">
    <property type="entry name" value="Cyclophilin-like"/>
    <property type="match status" value="1"/>
</dbReference>
<protein>
    <recommendedName>
        <fullName evidence="7">PPIase cyclophilin-type domain-containing protein</fullName>
    </recommendedName>
</protein>
<evidence type="ECO:0000256" key="6">
    <source>
        <dbReference type="SAM" id="MobiDB-lite"/>
    </source>
</evidence>
<keyword evidence="9" id="KW-1185">Reference proteome</keyword>
<evidence type="ECO:0000256" key="4">
    <source>
        <dbReference type="ARBA" id="ARBA00023212"/>
    </source>
</evidence>
<feature type="compositionally biased region" description="Low complexity" evidence="6">
    <location>
        <begin position="693"/>
        <end position="710"/>
    </location>
</feature>
<accession>A0A5A8CVR1</accession>
<dbReference type="AlphaFoldDB" id="A0A5A8CVR1"/>
<comment type="subcellular location">
    <subcellularLocation>
        <location evidence="1">Cytoplasm</location>
        <location evidence="1">Cytoskeleton</location>
        <location evidence="1">Cilium basal body</location>
    </subcellularLocation>
</comment>
<feature type="region of interest" description="Disordered" evidence="6">
    <location>
        <begin position="685"/>
        <end position="710"/>
    </location>
</feature>
<dbReference type="GO" id="GO:0005737">
    <property type="term" value="C:cytoplasm"/>
    <property type="evidence" value="ECO:0007669"/>
    <property type="project" value="TreeGrafter"/>
</dbReference>
<keyword evidence="3" id="KW-0970">Cilium biogenesis/degradation</keyword>